<dbReference type="InterPro" id="IPR024692">
    <property type="entry name" value="PTS_EI"/>
</dbReference>
<keyword evidence="9 16" id="KW-0762">Sugar transport</keyword>
<evidence type="ECO:0000256" key="4">
    <source>
        <dbReference type="ARBA" id="ARBA00007837"/>
    </source>
</evidence>
<comment type="function">
    <text evidence="16">General (non sugar-specific) component of the phosphoenolpyruvate-dependent sugar phosphotransferase system (sugar PTS). This major carbohydrate active-transport system catalyzes the phosphorylation of incoming sugar substrates concomitantly with their translocation across the cell membrane. Enzyme I transfers the phosphoryl group from phosphoenolpyruvate (PEP) to the phosphoryl carrier protein (HPr).</text>
</comment>
<keyword evidence="7 16" id="KW-0813">Transport</keyword>
<evidence type="ECO:0000313" key="21">
    <source>
        <dbReference type="Proteomes" id="UP001241603"/>
    </source>
</evidence>
<evidence type="ECO:0000259" key="19">
    <source>
        <dbReference type="Pfam" id="PF05524"/>
    </source>
</evidence>
<comment type="catalytic activity">
    <reaction evidence="1 16">
        <text>L-histidyl-[protein] + phosphoenolpyruvate = N(pros)-phospho-L-histidyl-[protein] + pyruvate</text>
        <dbReference type="Rhea" id="RHEA:23880"/>
        <dbReference type="Rhea" id="RHEA-COMP:9745"/>
        <dbReference type="Rhea" id="RHEA-COMP:9746"/>
        <dbReference type="ChEBI" id="CHEBI:15361"/>
        <dbReference type="ChEBI" id="CHEBI:29979"/>
        <dbReference type="ChEBI" id="CHEBI:58702"/>
        <dbReference type="ChEBI" id="CHEBI:64837"/>
        <dbReference type="EC" id="2.7.3.9"/>
    </reaction>
</comment>
<evidence type="ECO:0000256" key="11">
    <source>
        <dbReference type="ARBA" id="ARBA00022683"/>
    </source>
</evidence>
<feature type="domain" description="PEP-utilising enzyme C-terminal" evidence="18">
    <location>
        <begin position="245"/>
        <end position="531"/>
    </location>
</feature>
<evidence type="ECO:0000256" key="13">
    <source>
        <dbReference type="ARBA" id="ARBA00022777"/>
    </source>
</evidence>
<dbReference type="NCBIfam" id="TIGR01417">
    <property type="entry name" value="PTS_I_fam"/>
    <property type="match status" value="1"/>
</dbReference>
<evidence type="ECO:0000256" key="10">
    <source>
        <dbReference type="ARBA" id="ARBA00022679"/>
    </source>
</evidence>
<dbReference type="Pfam" id="PF00391">
    <property type="entry name" value="PEP-utilizers"/>
    <property type="match status" value="1"/>
</dbReference>
<reference evidence="20 21" key="1">
    <citation type="submission" date="2023-07" db="EMBL/GenBank/DDBJ databases">
        <title>Genomic Encyclopedia of Type Strains, Phase IV (KMG-IV): sequencing the most valuable type-strain genomes for metagenomic binning, comparative biology and taxonomic classification.</title>
        <authorList>
            <person name="Goeker M."/>
        </authorList>
    </citation>
    <scope>NUCLEOTIDE SEQUENCE [LARGE SCALE GENOMIC DNA]</scope>
    <source>
        <strain evidence="20 21">B6-8</strain>
    </source>
</reference>
<evidence type="ECO:0000256" key="1">
    <source>
        <dbReference type="ARBA" id="ARBA00000683"/>
    </source>
</evidence>
<accession>A0ABU0H3A6</accession>
<evidence type="ECO:0000256" key="2">
    <source>
        <dbReference type="ARBA" id="ARBA00001946"/>
    </source>
</evidence>
<evidence type="ECO:0000256" key="8">
    <source>
        <dbReference type="ARBA" id="ARBA00022490"/>
    </source>
</evidence>
<comment type="similarity">
    <text evidence="4 16">Belongs to the PEP-utilizing enzyme family.</text>
</comment>
<name>A0ABU0H3A6_9HYPH</name>
<feature type="domain" description="Phosphotransferase system enzyme I N-terminal" evidence="19">
    <location>
        <begin position="9"/>
        <end position="122"/>
    </location>
</feature>
<feature type="domain" description="PEP-utilising enzyme mobile" evidence="17">
    <location>
        <begin position="147"/>
        <end position="217"/>
    </location>
</feature>
<dbReference type="Gene3D" id="3.50.30.10">
    <property type="entry name" value="Phosphohistidine domain"/>
    <property type="match status" value="1"/>
</dbReference>
<dbReference type="InterPro" id="IPR015813">
    <property type="entry name" value="Pyrv/PenolPyrv_kinase-like_dom"/>
</dbReference>
<dbReference type="Pfam" id="PF05524">
    <property type="entry name" value="PEP-utilisers_N"/>
    <property type="match status" value="1"/>
</dbReference>
<dbReference type="PANTHER" id="PTHR46244:SF6">
    <property type="entry name" value="PHOSPHOENOLPYRUVATE-PROTEIN PHOSPHOTRANSFERASE"/>
    <property type="match status" value="1"/>
</dbReference>
<dbReference type="InterPro" id="IPR040442">
    <property type="entry name" value="Pyrv_kinase-like_dom_sf"/>
</dbReference>
<dbReference type="InterPro" id="IPR008279">
    <property type="entry name" value="PEP-util_enz_mobile_dom"/>
</dbReference>
<dbReference type="Proteomes" id="UP001241603">
    <property type="component" value="Unassembled WGS sequence"/>
</dbReference>
<evidence type="ECO:0000256" key="3">
    <source>
        <dbReference type="ARBA" id="ARBA00004496"/>
    </source>
</evidence>
<dbReference type="Pfam" id="PF02896">
    <property type="entry name" value="PEP-utilizers_C"/>
    <property type="match status" value="1"/>
</dbReference>
<dbReference type="InterPro" id="IPR036637">
    <property type="entry name" value="Phosphohistidine_dom_sf"/>
</dbReference>
<evidence type="ECO:0000256" key="5">
    <source>
        <dbReference type="ARBA" id="ARBA00012232"/>
    </source>
</evidence>
<comment type="cofactor">
    <cofactor evidence="2 16">
        <name>Mg(2+)</name>
        <dbReference type="ChEBI" id="CHEBI:18420"/>
    </cofactor>
</comment>
<evidence type="ECO:0000256" key="9">
    <source>
        <dbReference type="ARBA" id="ARBA00022597"/>
    </source>
</evidence>
<dbReference type="PIRSF" id="PIRSF000732">
    <property type="entry name" value="PTS_enzyme_I"/>
    <property type="match status" value="1"/>
</dbReference>
<evidence type="ECO:0000259" key="17">
    <source>
        <dbReference type="Pfam" id="PF00391"/>
    </source>
</evidence>
<evidence type="ECO:0000256" key="14">
    <source>
        <dbReference type="ARBA" id="ARBA00022842"/>
    </source>
</evidence>
<keyword evidence="10 16" id="KW-0808">Transferase</keyword>
<keyword evidence="21" id="KW-1185">Reference proteome</keyword>
<dbReference type="EC" id="2.7.3.9" evidence="5 16"/>
<dbReference type="Gene3D" id="3.20.20.60">
    <property type="entry name" value="Phosphoenolpyruvate-binding domains"/>
    <property type="match status" value="1"/>
</dbReference>
<dbReference type="InterPro" id="IPR008731">
    <property type="entry name" value="PTS_EIN"/>
</dbReference>
<keyword evidence="14 16" id="KW-0460">Magnesium</keyword>
<evidence type="ECO:0000256" key="7">
    <source>
        <dbReference type="ARBA" id="ARBA00022448"/>
    </source>
</evidence>
<dbReference type="InterPro" id="IPR000121">
    <property type="entry name" value="PEP_util_C"/>
</dbReference>
<keyword evidence="8 16" id="KW-0963">Cytoplasm</keyword>
<keyword evidence="13 16" id="KW-0418">Kinase</keyword>
<dbReference type="InterPro" id="IPR036618">
    <property type="entry name" value="PtsI_HPr-bd_sf"/>
</dbReference>
<evidence type="ECO:0000256" key="15">
    <source>
        <dbReference type="ARBA" id="ARBA00033235"/>
    </source>
</evidence>
<dbReference type="SUPFAM" id="SSF47831">
    <property type="entry name" value="Enzyme I of the PEP:sugar phosphotransferase system HPr-binding (sub)domain"/>
    <property type="match status" value="1"/>
</dbReference>
<comment type="subcellular location">
    <subcellularLocation>
        <location evidence="3 16">Cytoplasm</location>
    </subcellularLocation>
</comment>
<evidence type="ECO:0000256" key="16">
    <source>
        <dbReference type="PIRNR" id="PIRNR000732"/>
    </source>
</evidence>
<sequence length="536" mass="55710">MSAMVERFGRAAAPGIARGPIHRIVDLAGLHRHAGTPAEERGALEAAIQAATEDLLLLIGAADEEGAAILEFQVAMLEDEALRAPALGAIAAGVEAGAAWSETLGEQIEDYRSSDDAYFSARAADLEDLRDRVLGHLLATGTGATVPPGAVIIGRDLTPSRFLAIDWTQGGAIALSEGSPSSHVAMLARSRGVPMAVGLGAIPENGFTEAIVDGARGRLVLDPTADDLAAYVAARADAAGQAVREAAMLTHPAMTADGVRIAVLINVAEPAELDRIDPAICDGIGLVRTEFLFSSASGLPDEMAQYTAYRRILEWAGEKPVTIRTVDAGGDKPVPGLTIDGESNPFLGTRGIRLSLAKPEIFKVQLRALARAAQHGNLKIMLPMITIPEEIDEAAALLDEAVVELAREGIAASRPPLGIMVEVPAVAIVPERFSAAAFFSIGSNDLTQYTTASARDIAAVAGLNDPGHPAVIELIRNTVQTGRELGIDVSLCGDMGGDPRHLPSLIVAGLRAVSVAPPLVGRVKLALSEIHAGVPA</sequence>
<organism evidence="20 21">
    <name type="scientific">Kaistia dalseonensis</name>
    <dbReference type="NCBI Taxonomy" id="410840"/>
    <lineage>
        <taxon>Bacteria</taxon>
        <taxon>Pseudomonadati</taxon>
        <taxon>Pseudomonadota</taxon>
        <taxon>Alphaproteobacteria</taxon>
        <taxon>Hyphomicrobiales</taxon>
        <taxon>Kaistiaceae</taxon>
        <taxon>Kaistia</taxon>
    </lineage>
</organism>
<dbReference type="PANTHER" id="PTHR46244">
    <property type="entry name" value="PHOSPHOENOLPYRUVATE-PROTEIN PHOSPHOTRANSFERASE"/>
    <property type="match status" value="1"/>
</dbReference>
<keyword evidence="11 16" id="KW-0598">Phosphotransferase system</keyword>
<dbReference type="InterPro" id="IPR006318">
    <property type="entry name" value="PTS_EI-like"/>
</dbReference>
<dbReference type="InterPro" id="IPR050499">
    <property type="entry name" value="PEP-utilizing_PTS_enzyme"/>
</dbReference>
<proteinExistence type="inferred from homology"/>
<dbReference type="GO" id="GO:0008965">
    <property type="term" value="F:phosphoenolpyruvate-protein phosphotransferase activity"/>
    <property type="evidence" value="ECO:0007669"/>
    <property type="project" value="UniProtKB-EC"/>
</dbReference>
<dbReference type="PRINTS" id="PR01736">
    <property type="entry name" value="PHPHTRNFRASE"/>
</dbReference>
<protein>
    <recommendedName>
        <fullName evidence="6 16">Phosphoenolpyruvate-protein phosphotransferase</fullName>
        <ecNumber evidence="5 16">2.7.3.9</ecNumber>
    </recommendedName>
    <alternativeName>
        <fullName evidence="15 16">Phosphotransferase system, enzyme I</fullName>
    </alternativeName>
</protein>
<gene>
    <name evidence="20" type="ORF">QO014_001140</name>
</gene>
<dbReference type="RefSeq" id="WP_266347655.1">
    <property type="nucleotide sequence ID" value="NZ_JAPKNG010000001.1"/>
</dbReference>
<keyword evidence="12 16" id="KW-0479">Metal-binding</keyword>
<dbReference type="SUPFAM" id="SSF51621">
    <property type="entry name" value="Phosphoenolpyruvate/pyruvate domain"/>
    <property type="match status" value="1"/>
</dbReference>
<dbReference type="EMBL" id="JAUSVO010000001">
    <property type="protein sequence ID" value="MDQ0436770.1"/>
    <property type="molecule type" value="Genomic_DNA"/>
</dbReference>
<dbReference type="SUPFAM" id="SSF52009">
    <property type="entry name" value="Phosphohistidine domain"/>
    <property type="match status" value="1"/>
</dbReference>
<evidence type="ECO:0000259" key="18">
    <source>
        <dbReference type="Pfam" id="PF02896"/>
    </source>
</evidence>
<comment type="caution">
    <text evidence="20">The sequence shown here is derived from an EMBL/GenBank/DDBJ whole genome shotgun (WGS) entry which is preliminary data.</text>
</comment>
<evidence type="ECO:0000313" key="20">
    <source>
        <dbReference type="EMBL" id="MDQ0436770.1"/>
    </source>
</evidence>
<evidence type="ECO:0000256" key="6">
    <source>
        <dbReference type="ARBA" id="ARBA00016544"/>
    </source>
</evidence>
<dbReference type="Gene3D" id="1.10.274.10">
    <property type="entry name" value="PtsI, HPr-binding domain"/>
    <property type="match status" value="1"/>
</dbReference>
<evidence type="ECO:0000256" key="12">
    <source>
        <dbReference type="ARBA" id="ARBA00022723"/>
    </source>
</evidence>